<accession>A0A251VMG1</accession>
<organism evidence="1 2">
    <name type="scientific">Helianthus annuus</name>
    <name type="common">Common sunflower</name>
    <dbReference type="NCBI Taxonomy" id="4232"/>
    <lineage>
        <taxon>Eukaryota</taxon>
        <taxon>Viridiplantae</taxon>
        <taxon>Streptophyta</taxon>
        <taxon>Embryophyta</taxon>
        <taxon>Tracheophyta</taxon>
        <taxon>Spermatophyta</taxon>
        <taxon>Magnoliopsida</taxon>
        <taxon>eudicotyledons</taxon>
        <taxon>Gunneridae</taxon>
        <taxon>Pentapetalae</taxon>
        <taxon>asterids</taxon>
        <taxon>campanulids</taxon>
        <taxon>Asterales</taxon>
        <taxon>Asteraceae</taxon>
        <taxon>Asteroideae</taxon>
        <taxon>Heliantheae alliance</taxon>
        <taxon>Heliantheae</taxon>
        <taxon>Helianthus</taxon>
    </lineage>
</organism>
<dbReference type="EMBL" id="CM007890">
    <property type="protein sequence ID" value="OTG36559.1"/>
    <property type="molecule type" value="Genomic_DNA"/>
</dbReference>
<gene>
    <name evidence="1" type="ORF">HannXRQ_Chr01g0008921</name>
</gene>
<name>A0A251VMG1_HELAN</name>
<protein>
    <submittedName>
        <fullName evidence="1">Uncharacterized protein</fullName>
    </submittedName>
</protein>
<proteinExistence type="predicted"/>
<evidence type="ECO:0000313" key="1">
    <source>
        <dbReference type="EMBL" id="OTG36559.1"/>
    </source>
</evidence>
<dbReference type="AlphaFoldDB" id="A0A251VMG1"/>
<dbReference type="InParanoid" id="A0A251VMG1"/>
<dbReference type="Proteomes" id="UP000215914">
    <property type="component" value="Chromosome 1"/>
</dbReference>
<reference evidence="2" key="1">
    <citation type="journal article" date="2017" name="Nature">
        <title>The sunflower genome provides insights into oil metabolism, flowering and Asterid evolution.</title>
        <authorList>
            <person name="Badouin H."/>
            <person name="Gouzy J."/>
            <person name="Grassa C.J."/>
            <person name="Murat F."/>
            <person name="Staton S.E."/>
            <person name="Cottret L."/>
            <person name="Lelandais-Briere C."/>
            <person name="Owens G.L."/>
            <person name="Carrere S."/>
            <person name="Mayjonade B."/>
            <person name="Legrand L."/>
            <person name="Gill N."/>
            <person name="Kane N.C."/>
            <person name="Bowers J.E."/>
            <person name="Hubner S."/>
            <person name="Bellec A."/>
            <person name="Berard A."/>
            <person name="Berges H."/>
            <person name="Blanchet N."/>
            <person name="Boniface M.C."/>
            <person name="Brunel D."/>
            <person name="Catrice O."/>
            <person name="Chaidir N."/>
            <person name="Claudel C."/>
            <person name="Donnadieu C."/>
            <person name="Faraut T."/>
            <person name="Fievet G."/>
            <person name="Helmstetter N."/>
            <person name="King M."/>
            <person name="Knapp S.J."/>
            <person name="Lai Z."/>
            <person name="Le Paslier M.C."/>
            <person name="Lippi Y."/>
            <person name="Lorenzon L."/>
            <person name="Mandel J.R."/>
            <person name="Marage G."/>
            <person name="Marchand G."/>
            <person name="Marquand E."/>
            <person name="Bret-Mestries E."/>
            <person name="Morien E."/>
            <person name="Nambeesan S."/>
            <person name="Nguyen T."/>
            <person name="Pegot-Espagnet P."/>
            <person name="Pouilly N."/>
            <person name="Raftis F."/>
            <person name="Sallet E."/>
            <person name="Schiex T."/>
            <person name="Thomas J."/>
            <person name="Vandecasteele C."/>
            <person name="Vares D."/>
            <person name="Vear F."/>
            <person name="Vautrin S."/>
            <person name="Crespi M."/>
            <person name="Mangin B."/>
            <person name="Burke J.M."/>
            <person name="Salse J."/>
            <person name="Munos S."/>
            <person name="Vincourt P."/>
            <person name="Rieseberg L.H."/>
            <person name="Langlade N.B."/>
        </authorList>
    </citation>
    <scope>NUCLEOTIDE SEQUENCE [LARGE SCALE GENOMIC DNA]</scope>
    <source>
        <strain evidence="2">cv. SF193</strain>
    </source>
</reference>
<keyword evidence="2" id="KW-1185">Reference proteome</keyword>
<sequence length="91" mass="10309">MEQELLVKMTDANQFSLISHTYEPKIQLFTLDCISPLHFPSILKIPTTVLHPNRGELLLQVELQRQAPPPPDGGVPRLVCINFKHDRGIVN</sequence>
<evidence type="ECO:0000313" key="2">
    <source>
        <dbReference type="Proteomes" id="UP000215914"/>
    </source>
</evidence>